<dbReference type="HAMAP" id="MF_00484">
    <property type="entry name" value="Glycogen_synth"/>
    <property type="match status" value="1"/>
</dbReference>
<dbReference type="PANTHER" id="PTHR45825:SF11">
    <property type="entry name" value="ALPHA AMYLASE DOMAIN-CONTAINING PROTEIN"/>
    <property type="match status" value="1"/>
</dbReference>
<dbReference type="SUPFAM" id="SSF53756">
    <property type="entry name" value="UDP-Glycosyltransferase/glycogen phosphorylase"/>
    <property type="match status" value="1"/>
</dbReference>
<dbReference type="GO" id="GO:0009011">
    <property type="term" value="F:alpha-1,4-glucan glucosyltransferase (ADP-glucose donor) activity"/>
    <property type="evidence" value="ECO:0007669"/>
    <property type="project" value="UniProtKB-UniRule"/>
</dbReference>
<dbReference type="CDD" id="cd03791">
    <property type="entry name" value="GT5_Glycogen_synthase_DULL1-like"/>
    <property type="match status" value="1"/>
</dbReference>
<keyword evidence="3 6" id="KW-0328">Glycosyltransferase</keyword>
<evidence type="ECO:0000256" key="1">
    <source>
        <dbReference type="ARBA" id="ARBA00001478"/>
    </source>
</evidence>
<proteinExistence type="inferred from homology"/>
<dbReference type="InterPro" id="IPR011835">
    <property type="entry name" value="GS/SS"/>
</dbReference>
<evidence type="ECO:0000313" key="8">
    <source>
        <dbReference type="EMBL" id="GEM89994.1"/>
    </source>
</evidence>
<dbReference type="GO" id="GO:0004373">
    <property type="term" value="F:alpha-1,4-glucan glucosyltransferase (UDP-glucose donor) activity"/>
    <property type="evidence" value="ECO:0007669"/>
    <property type="project" value="InterPro"/>
</dbReference>
<name>A0A511RK11_9DEIN</name>
<feature type="binding site" evidence="6">
    <location>
        <position position="15"/>
    </location>
    <ligand>
        <name>ADP-alpha-D-glucose</name>
        <dbReference type="ChEBI" id="CHEBI:57498"/>
    </ligand>
</feature>
<evidence type="ECO:0000256" key="4">
    <source>
        <dbReference type="ARBA" id="ARBA00022679"/>
    </source>
</evidence>
<dbReference type="PANTHER" id="PTHR45825">
    <property type="entry name" value="GRANULE-BOUND STARCH SYNTHASE 1, CHLOROPLASTIC/AMYLOPLASTIC"/>
    <property type="match status" value="1"/>
</dbReference>
<sequence>MHVVHVAAEALPFVKVGGLADVLGSLPRALAAEGVRSTVLLPRYAEIAHPLEPQGELAYRCCGEARRARVWGAEAGGVAYRFLEVDPDWSAPYEPPEDARYLAFAQAAAAWLAGERYDLLHAHDWHAAYTVRLARRPTVFTIHNLAFQGELEPDRFERLTGTAPDAELLHEGRVNLMKGALLAADRVTTVSPRYAREIQTPEYGMGLDGVLRSVADKLSGILNGLDTEYWNPATDGFLPQKYDADHLERKRRNRMTLLAALRLDPGLPAVGAVTRLTWQKGFDLVLETLPQVLDLGVNFVLLGTGEAELERGFAEAARRYPRRVAFHAAFDEARAHRIYGGADFFLMPSRYEPCGLAQMIAMRYGTPPIARATGGLADTVEDGVTGVLFEEASPEGVLAGVERMLDLDAEPLARAGMTRDFSWGPRARAYRKLYEEILT</sequence>
<comment type="catalytic activity">
    <reaction evidence="1 6">
        <text>[(1-&gt;4)-alpha-D-glucosyl](n) + ADP-alpha-D-glucose = [(1-&gt;4)-alpha-D-glucosyl](n+1) + ADP + H(+)</text>
        <dbReference type="Rhea" id="RHEA:18189"/>
        <dbReference type="Rhea" id="RHEA-COMP:9584"/>
        <dbReference type="Rhea" id="RHEA-COMP:9587"/>
        <dbReference type="ChEBI" id="CHEBI:15378"/>
        <dbReference type="ChEBI" id="CHEBI:15444"/>
        <dbReference type="ChEBI" id="CHEBI:57498"/>
        <dbReference type="ChEBI" id="CHEBI:456216"/>
        <dbReference type="EC" id="2.4.1.21"/>
    </reaction>
</comment>
<evidence type="ECO:0000256" key="5">
    <source>
        <dbReference type="ARBA" id="ARBA00023056"/>
    </source>
</evidence>
<comment type="pathway">
    <text evidence="6">Glycan biosynthesis; glycogen biosynthesis.</text>
</comment>
<keyword evidence="4 6" id="KW-0808">Transferase</keyword>
<dbReference type="EMBL" id="BJXN01000008">
    <property type="protein sequence ID" value="GEM89994.1"/>
    <property type="molecule type" value="Genomic_DNA"/>
</dbReference>
<dbReference type="InterPro" id="IPR013534">
    <property type="entry name" value="Starch_synth_cat_dom"/>
</dbReference>
<keyword evidence="5 6" id="KW-0320">Glycogen biosynthesis</keyword>
<reference evidence="8 9" key="1">
    <citation type="submission" date="2019-07" db="EMBL/GenBank/DDBJ databases">
        <title>Whole genome shotgun sequence of Oceanithermus desulfurans NBRC 100063.</title>
        <authorList>
            <person name="Hosoyama A."/>
            <person name="Uohara A."/>
            <person name="Ohji S."/>
            <person name="Ichikawa N."/>
        </authorList>
    </citation>
    <scope>NUCLEOTIDE SEQUENCE [LARGE SCALE GENOMIC DNA]</scope>
    <source>
        <strain evidence="8 9">NBRC 100063</strain>
    </source>
</reference>
<comment type="function">
    <text evidence="6">Synthesizes alpha-1,4-glucan chains using ADP-glucose.</text>
</comment>
<dbReference type="OrthoDB" id="9808590at2"/>
<evidence type="ECO:0000313" key="9">
    <source>
        <dbReference type="Proteomes" id="UP000321827"/>
    </source>
</evidence>
<evidence type="ECO:0000256" key="2">
    <source>
        <dbReference type="ARBA" id="ARBA00010281"/>
    </source>
</evidence>
<comment type="caution">
    <text evidence="8">The sequence shown here is derived from an EMBL/GenBank/DDBJ whole genome shotgun (WGS) entry which is preliminary data.</text>
</comment>
<dbReference type="UniPathway" id="UPA00164"/>
<dbReference type="EC" id="2.4.1.21" evidence="6"/>
<dbReference type="RefSeq" id="WP_147147337.1">
    <property type="nucleotide sequence ID" value="NZ_BJXN01000008.1"/>
</dbReference>
<dbReference type="NCBIfam" id="TIGR02095">
    <property type="entry name" value="glgA"/>
    <property type="match status" value="1"/>
</dbReference>
<dbReference type="Pfam" id="PF13692">
    <property type="entry name" value="Glyco_trans_1_4"/>
    <property type="match status" value="1"/>
</dbReference>
<dbReference type="AlphaFoldDB" id="A0A511RK11"/>
<comment type="similarity">
    <text evidence="2 6">Belongs to the glycosyltransferase 1 family. Bacterial/plant glycogen synthase subfamily.</text>
</comment>
<dbReference type="Gene3D" id="3.40.50.2000">
    <property type="entry name" value="Glycogen Phosphorylase B"/>
    <property type="match status" value="2"/>
</dbReference>
<evidence type="ECO:0000256" key="3">
    <source>
        <dbReference type="ARBA" id="ARBA00022676"/>
    </source>
</evidence>
<dbReference type="GO" id="GO:0005978">
    <property type="term" value="P:glycogen biosynthetic process"/>
    <property type="evidence" value="ECO:0007669"/>
    <property type="project" value="UniProtKB-UniRule"/>
</dbReference>
<evidence type="ECO:0000259" key="7">
    <source>
        <dbReference type="Pfam" id="PF08323"/>
    </source>
</evidence>
<feature type="domain" description="Starch synthase catalytic" evidence="7">
    <location>
        <begin position="2"/>
        <end position="212"/>
    </location>
</feature>
<accession>A0A511RK11</accession>
<dbReference type="Proteomes" id="UP000321827">
    <property type="component" value="Unassembled WGS sequence"/>
</dbReference>
<gene>
    <name evidence="6 8" type="primary">glgA</name>
    <name evidence="8" type="ORF">ODE01S_14280</name>
</gene>
<evidence type="ECO:0000256" key="6">
    <source>
        <dbReference type="HAMAP-Rule" id="MF_00484"/>
    </source>
</evidence>
<organism evidence="8 9">
    <name type="scientific">Oceanithermus desulfurans NBRC 100063</name>
    <dbReference type="NCBI Taxonomy" id="1227550"/>
    <lineage>
        <taxon>Bacteria</taxon>
        <taxon>Thermotogati</taxon>
        <taxon>Deinococcota</taxon>
        <taxon>Deinococci</taxon>
        <taxon>Thermales</taxon>
        <taxon>Thermaceae</taxon>
        <taxon>Oceanithermus</taxon>
    </lineage>
</organism>
<dbReference type="Pfam" id="PF08323">
    <property type="entry name" value="Glyco_transf_5"/>
    <property type="match status" value="1"/>
</dbReference>
<protein>
    <recommendedName>
        <fullName evidence="6">Glycogen synthase</fullName>
        <ecNumber evidence="6">2.4.1.21</ecNumber>
    </recommendedName>
    <alternativeName>
        <fullName evidence="6">Starch [bacterial glycogen] synthase</fullName>
    </alternativeName>
</protein>